<evidence type="ECO:0000256" key="1">
    <source>
        <dbReference type="SAM" id="MobiDB-lite"/>
    </source>
</evidence>
<feature type="region of interest" description="Disordered" evidence="1">
    <location>
        <begin position="1"/>
        <end position="45"/>
    </location>
</feature>
<proteinExistence type="predicted"/>
<reference evidence="2 3" key="2">
    <citation type="submission" date="2019-04" db="EMBL/GenBank/DDBJ databases">
        <title>The genome sequence of big-headed turtle.</title>
        <authorList>
            <person name="Gong S."/>
        </authorList>
    </citation>
    <scope>NUCLEOTIDE SEQUENCE [LARGE SCALE GENOMIC DNA]</scope>
    <source>
        <strain evidence="2">DO16091913</strain>
        <tissue evidence="2">Muscle</tissue>
    </source>
</reference>
<dbReference type="EMBL" id="QXTE01000415">
    <property type="protein sequence ID" value="TFJ98223.1"/>
    <property type="molecule type" value="Genomic_DNA"/>
</dbReference>
<protein>
    <submittedName>
        <fullName evidence="2">Sodium/hydrogen exchanger 10-like</fullName>
    </submittedName>
</protein>
<keyword evidence="3" id="KW-1185">Reference proteome</keyword>
<name>A0A4D9DU38_9SAUR</name>
<comment type="caution">
    <text evidence="2">The sequence shown here is derived from an EMBL/GenBank/DDBJ whole genome shotgun (WGS) entry which is preliminary data.</text>
</comment>
<dbReference type="Proteomes" id="UP000297703">
    <property type="component" value="Unassembled WGS sequence"/>
</dbReference>
<evidence type="ECO:0000313" key="3">
    <source>
        <dbReference type="Proteomes" id="UP000297703"/>
    </source>
</evidence>
<gene>
    <name evidence="2" type="ORF">DR999_PMT19860</name>
</gene>
<evidence type="ECO:0000313" key="2">
    <source>
        <dbReference type="EMBL" id="TFJ98223.1"/>
    </source>
</evidence>
<feature type="compositionally biased region" description="Gly residues" evidence="1">
    <location>
        <begin position="10"/>
        <end position="24"/>
    </location>
</feature>
<organism evidence="2 3">
    <name type="scientific">Platysternon megacephalum</name>
    <name type="common">big-headed turtle</name>
    <dbReference type="NCBI Taxonomy" id="55544"/>
    <lineage>
        <taxon>Eukaryota</taxon>
        <taxon>Metazoa</taxon>
        <taxon>Chordata</taxon>
        <taxon>Craniata</taxon>
        <taxon>Vertebrata</taxon>
        <taxon>Euteleostomi</taxon>
        <taxon>Archelosauria</taxon>
        <taxon>Testudinata</taxon>
        <taxon>Testudines</taxon>
        <taxon>Cryptodira</taxon>
        <taxon>Durocryptodira</taxon>
        <taxon>Testudinoidea</taxon>
        <taxon>Platysternidae</taxon>
        <taxon>Platysternon</taxon>
    </lineage>
</organism>
<dbReference type="AlphaFoldDB" id="A0A4D9DU38"/>
<accession>A0A4D9DU38</accession>
<reference evidence="2 3" key="1">
    <citation type="submission" date="2019-04" db="EMBL/GenBank/DDBJ databases">
        <title>Draft genome of the big-headed turtle Platysternon megacephalum.</title>
        <authorList>
            <person name="Gong S."/>
        </authorList>
    </citation>
    <scope>NUCLEOTIDE SEQUENCE [LARGE SCALE GENOMIC DNA]</scope>
    <source>
        <strain evidence="2">DO16091913</strain>
        <tissue evidence="2">Muscle</tissue>
    </source>
</reference>
<sequence length="135" mass="13989">MPPGMDREVGGQGGAPGHGQGGVLGHREVHAPCSAAPSERSDSPALKRGWAAAVLEICPPHRYRLCQGLGLGTPPALHLPIPRALVPGFPASGLGLASPQRPICGVLPPVPCARLWLGTEPVGLPARSQRWASYH</sequence>